<keyword evidence="4" id="KW-0548">Nucleotidyltransferase</keyword>
<keyword evidence="3" id="KW-0808">Transferase</keyword>
<feature type="region of interest" description="Disordered" evidence="6">
    <location>
        <begin position="2641"/>
        <end position="2677"/>
    </location>
</feature>
<dbReference type="Gene3D" id="2.40.270.10">
    <property type="entry name" value="DNA-directed RNA polymerase, subunit 2, domain 6"/>
    <property type="match status" value="1"/>
</dbReference>
<feature type="compositionally biased region" description="Polar residues" evidence="6">
    <location>
        <begin position="2641"/>
        <end position="2676"/>
    </location>
</feature>
<sequence length="3223" mass="358785">MLSRFEYYLSNKYPSLKRSVAVTLPEFVKQLKPYLSNKKTYSKLAPYFKDDLTLVVNFGNGNEDILGIHPNTLATTKAVLSTLAESSIDYDLNVRQQSDNFILEAKLKNNSGETITLLDVKNPWYVGQVRTRNGRTIEVDPRLIGVYSSHGKYVNLMKPYDKNDEPIKGYDDLIYPTGKHKFSPIAQRPYEKYTSVKDADTYNTTARFIHQFESLPLNARVRLATSSVRYALGLSEEVVENTEENKNMHRVYHQNYATSGSASNANYTINQGVIEGVSYAGRPVKIDLRRTLVNHLSHATKRLYTSLGFSEDRDKFVSVSESDLFLKLAQYDARVGFVNTLASLTKQDERSALYTEQVKFTDVLRSLSPLQSASSDVNEYDSLYGDDFVALVSTHNLLSRRSEIEQFVTKLNDSTKRFSSSELRDLSNALLQSNHFGSLGSVYDLSRKIGSYANSSYLDTFNSNTSDRQLLAAELSNLLEQVDNVPFDEADFAKKVDERNQSFKDVATRVINDMVDVQQTLSEQLLIKQVFDVYVKHGFTSVGQVQERFAQDSTDSALTAVRNELNHMKAHTLIANAFGRLGLNIGNRNDILADNLSLLVAKRRDNASYDSLINEKLSQYTDTNDFNVAEKAIAERIFAQLDNQSYLYLGGKYLSDKSVEESQSDFDYHISLFPDLYKNTNIEKASLEYVSLRDKLYLSRYDELVTDGAGDFGFRLAQAAAKSEVLDDVLGVTGPEGNEDFDSQRIGERSLTYNEKTAKTLAQLREELTTNDFDNRLKAYVADLQARREADFAKTGNLLEFSDDLAFENIDPEFKRYITPCVRESKTTHKYIRTYDLIQPKSPTQQRVEYLDAVKNTLQQQGAVVKDSDLSIDDMGVIHYQAKLPSVYGLNIDDEVNSSQFPINYPVLDENLKTHGAYTTKWSSLTPKQRFFAHVYSYHEDDQEQAHLDALLAEYKKTHIFSSDMSRYTQIEPKHLRRVVEGSLGQFLVQDYDGIVTAKVADGHGGSRIAKYFVPTLTGSIDMPPLDADGNIDYEALKKMNSTGHGIFERVRVSTFNSALLQELKHGLRDQLTQWGHGDLTRVNDTTLANKLFRGEVAGMSIDDYVYHRATEQDNEARYTLLKRLKFPNMYNDESSVVKELESLSSRMAEFDKSVLNLPTNANLADTTDLAMFGGHSLGTFATNETRGYVSPNATAQGSNQGLVLHLAEGAEITDNGHIRPATIKDSDGNALLQMNDDGTPLMDSSGKAVPVRAQTLTAAEYDPLMNNMFLAPFDRSFIAAEQFTKALARIPNSRLAILNTGMFTMEDGMVLTKAYAESHPIPKTPTEYDDQGNIVMRPLQVGDKISDIVGNKATVSLVIDPDMSVDLAQKQGLVDVLAFVQDNPNIDMMMSGSSFLSRLNMGAIGEYLTQEHEGTLKFAPYKRDEKGHLIPKRNAQGEMIFKLDANGNKKLMRTPLAPNDMSDDELLTANAKDGIKYFYTDKSGVPLYEPEYERDENLVDTNATLNYHTALVTDKAVDRAGVLVYEENGRMYSRQVGWADEQKGRTEVANYAFKQSILKGDNLERFQHYLRTVGYEYDYDSNNLVVANKDSAIVKDYVTSPLLAKHWQDNALTKSDFKDVNVRDNNDNVLSDDRLINILVTKGYNFAQTNPVKSNIQRSSAQSVGVYNAGLDFVNNLPDGGYLRLPDNLLYSSKYVDTNSRDSSIYVLPKNMRKSTMLLDGTQKDSDYTLNYARLGVSLAYYKFVMEKYVPDVLTYHNLGSKLDDPAFMRSLSETVANRVGVFRDIDALQSDVAINELGGNGNLRHSFLRSSLLGRRMPNSATSQMSNNANLPLDTIEVSPAVAKNLGFVVDKDKTDGSAHIDGHKEWTMVHGHRDPVWREYGSLGFKVRINPNISNVRINPLMASLIDGDFDGDNIGLISMFGNKVQRELSSMSTYNEALDPVSLSEVRQGSKIVNGEKVLARPTKPNTMLNVGAEFIDQVKHVNPLLRIPVLSDDGSKTEWTEGRLTDVNTRLAFKRFLDATYPALEFDAQEQATAQSLNYGDLLSTYMAVLSSEPNRRFLLEDTMNRVRNSAGIYGNNSLANSGFNFTNLETFKDKVDDLVVSGAKGKPGVFDKMVGYLKQPKISKMLETLNKAVETKNVDDYDKQVSRLNATMAPVQTATKTKSAMTGLPGAFHQKLVSVLGGYGENGYVAANTIGQAATQANLSVKRDPDLARVLSEVVKDVLDGVVNRQESKVTKMGPQAVVNAGKNRQAHLSPTFAFVGPVEMLNSRIKDGDTPSVMLGDSIAEVAERLNMLRTPKTYSTILERDLNLSHTGGAEGYTASGEEDNTAHYDSGVRLDAQSIAKLDTLTDKDWNSLYEHIMGRSLPENVTIENFKATAKRANTPYINTSYNLGTVQGMTDTLFDIYSNVLDVKVDHRYFEMLSMVLARPELDYGKMTTDELHAQYETMKDVQITHSLDTLAHGNFRSVRGNALDLDGNCYESLSTFISYNKSTGLNKLDQMGLMQNSATLLSGKKFFSDSMHELMQDYEDVVKTQLAYKTVDSEKVNDDSVVMSVLDSAQQHQNKLLIEAKEKVIDAEFTEVAAKTDTAVKNNDFVMDAETLANISSLEATMPPEDNLDLYELDSVNREHGKFSTVQSNASTQTEHASISTSEQTQVISEPNSSTSSTGALSFKEGATANDEYKATTAQADVQTQPETAEHKSVDTVEGATQTQTSSDLDMSLGHTLDSYEVLSVNEERGKSKITQSDNQTQTEIAEHKSVDKVEHVTQSHSSAEAGVSTEHTGTLYPDEVESVNKERSKLEAVAGSSVQTQTVEHNSVNDTEQVEHTEIAKESSLSETLVEDANTVSTSSADSTKTVQSQQSQSANVDDTTSKSTVDVMATSALIKTQEALLDKYRQKLELDKETVDLLMKARANKDIFDASVEAFDVDMNVFNKYVMLFDKFHGIVENRNGMLGPVDPSTFGGQVMTIDEASRNAVTKPEVIRFEMNAPKLDDLVAWSLDLNDGHIMDDMYTLDSPLAKVGMSIWQATAMDTLTDFAVQGKLSDNVSAELAPLSKLFDDNPMAGVSETTQSKVIDVWNKAVTELSSDESSRSVAIALNDSLKQTLDKSYKGYIQGIMQLDANDSAEKRKQFIDNMQNDVLYQLDTINDNKSALRVGLDRLKKDADNSNVFDIKHVKLKVLVKATDEIKAALKEHAKRQRQQAAKMVTAQDVAQVG</sequence>
<dbReference type="InterPro" id="IPR037033">
    <property type="entry name" value="DNA-dir_RNAP_su2_hyb_sf"/>
</dbReference>
<evidence type="ECO:0000256" key="5">
    <source>
        <dbReference type="ARBA" id="ARBA00023163"/>
    </source>
</evidence>
<dbReference type="GO" id="GO:0006351">
    <property type="term" value="P:DNA-templated transcription"/>
    <property type="evidence" value="ECO:0007669"/>
    <property type="project" value="InterPro"/>
</dbReference>
<reference evidence="7" key="1">
    <citation type="submission" date="2019-10" db="EMBL/GenBank/DDBJ databases">
        <title>Lactobacillus agilis SY212 Whole Genome Sequencing Project.</title>
        <authorList>
            <person name="Suzuki S."/>
            <person name="Endo A."/>
            <person name="Maeno S."/>
            <person name="Shiwa Y."/>
            <person name="Matsutani M."/>
            <person name="Kajikawa A."/>
        </authorList>
    </citation>
    <scope>NUCLEOTIDE SEQUENCE</scope>
    <source>
        <strain evidence="7">SY212</strain>
    </source>
</reference>
<feature type="compositionally biased region" description="Polar residues" evidence="6">
    <location>
        <begin position="2813"/>
        <end position="2828"/>
    </location>
</feature>
<dbReference type="RefSeq" id="WP_172584729.1">
    <property type="nucleotide sequence ID" value="NZ_BLAM01000126.1"/>
</dbReference>
<feature type="region of interest" description="Disordered" evidence="6">
    <location>
        <begin position="2691"/>
        <end position="2727"/>
    </location>
</feature>
<dbReference type="EC" id="2.7.7.6" evidence="1"/>
<feature type="compositionally biased region" description="Polar residues" evidence="6">
    <location>
        <begin position="2715"/>
        <end position="2725"/>
    </location>
</feature>
<evidence type="ECO:0000256" key="4">
    <source>
        <dbReference type="ARBA" id="ARBA00022695"/>
    </source>
</evidence>
<protein>
    <recommendedName>
        <fullName evidence="1">DNA-directed RNA polymerase</fullName>
        <ecNumber evidence="1">2.7.7.6</ecNumber>
    </recommendedName>
</protein>
<dbReference type="GO" id="GO:0000428">
    <property type="term" value="C:DNA-directed RNA polymerase complex"/>
    <property type="evidence" value="ECO:0007669"/>
    <property type="project" value="UniProtKB-KW"/>
</dbReference>
<evidence type="ECO:0000313" key="7">
    <source>
        <dbReference type="EMBL" id="GET06230.1"/>
    </source>
</evidence>
<keyword evidence="2" id="KW-0240">DNA-directed RNA polymerase</keyword>
<dbReference type="Proteomes" id="UP000494265">
    <property type="component" value="Unassembled WGS sequence"/>
</dbReference>
<evidence type="ECO:0000256" key="2">
    <source>
        <dbReference type="ARBA" id="ARBA00022478"/>
    </source>
</evidence>
<dbReference type="SUPFAM" id="SSF64484">
    <property type="entry name" value="beta and beta-prime subunits of DNA dependent RNA-polymerase"/>
    <property type="match status" value="2"/>
</dbReference>
<evidence type="ECO:0000256" key="1">
    <source>
        <dbReference type="ARBA" id="ARBA00012418"/>
    </source>
</evidence>
<feature type="region of interest" description="Disordered" evidence="6">
    <location>
        <begin position="2811"/>
        <end position="2877"/>
    </location>
</feature>
<dbReference type="GO" id="GO:0003677">
    <property type="term" value="F:DNA binding"/>
    <property type="evidence" value="ECO:0007669"/>
    <property type="project" value="InterPro"/>
</dbReference>
<proteinExistence type="predicted"/>
<dbReference type="EMBL" id="BLAM01000126">
    <property type="protein sequence ID" value="GET06230.1"/>
    <property type="molecule type" value="Genomic_DNA"/>
</dbReference>
<comment type="caution">
    <text evidence="7">The sequence shown here is derived from an EMBL/GenBank/DDBJ whole genome shotgun (WGS) entry which is preliminary data.</text>
</comment>
<evidence type="ECO:0000256" key="6">
    <source>
        <dbReference type="SAM" id="MobiDB-lite"/>
    </source>
</evidence>
<feature type="compositionally biased region" description="Polar residues" evidence="6">
    <location>
        <begin position="2692"/>
        <end position="2703"/>
    </location>
</feature>
<evidence type="ECO:0000256" key="3">
    <source>
        <dbReference type="ARBA" id="ARBA00022679"/>
    </source>
</evidence>
<accession>A0A6F9XM41</accession>
<organism evidence="7">
    <name type="scientific">Ligilactobacillus agilis</name>
    <dbReference type="NCBI Taxonomy" id="1601"/>
    <lineage>
        <taxon>Bacteria</taxon>
        <taxon>Bacillati</taxon>
        <taxon>Bacillota</taxon>
        <taxon>Bacilli</taxon>
        <taxon>Lactobacillales</taxon>
        <taxon>Lactobacillaceae</taxon>
        <taxon>Ligilactobacillus</taxon>
    </lineage>
</organism>
<gene>
    <name evidence="7" type="ORF">SY212_12600</name>
</gene>
<feature type="compositionally biased region" description="Polar residues" evidence="6">
    <location>
        <begin position="2851"/>
        <end position="2864"/>
    </location>
</feature>
<name>A0A6F9XM41_9LACO</name>
<dbReference type="Gene3D" id="2.40.40.20">
    <property type="match status" value="1"/>
</dbReference>
<keyword evidence="5" id="KW-0804">Transcription</keyword>
<dbReference type="GO" id="GO:0003899">
    <property type="term" value="F:DNA-directed RNA polymerase activity"/>
    <property type="evidence" value="ECO:0007669"/>
    <property type="project" value="UniProtKB-EC"/>
</dbReference>